<evidence type="ECO:0000313" key="6">
    <source>
        <dbReference type="EMBL" id="RXH38723.1"/>
    </source>
</evidence>
<dbReference type="InterPro" id="IPR019734">
    <property type="entry name" value="TPR_rpt"/>
</dbReference>
<dbReference type="Proteomes" id="UP000289546">
    <property type="component" value="Unassembled WGS sequence"/>
</dbReference>
<dbReference type="SUPFAM" id="SSF48452">
    <property type="entry name" value="TPR-like"/>
    <property type="match status" value="1"/>
</dbReference>
<feature type="compositionally biased region" description="Basic residues" evidence="4">
    <location>
        <begin position="190"/>
        <end position="199"/>
    </location>
</feature>
<dbReference type="PANTHER" id="PTHR44943:SF8">
    <property type="entry name" value="TPR REPEAT-CONTAINING PROTEIN MJ0263"/>
    <property type="match status" value="1"/>
</dbReference>
<keyword evidence="2 3" id="KW-0802">TPR repeat</keyword>
<dbReference type="EMBL" id="LBJQ01000001">
    <property type="protein sequence ID" value="RXH38723.1"/>
    <property type="molecule type" value="Genomic_DNA"/>
</dbReference>
<evidence type="ECO:0000256" key="5">
    <source>
        <dbReference type="SAM" id="Phobius"/>
    </source>
</evidence>
<evidence type="ECO:0000313" key="7">
    <source>
        <dbReference type="Proteomes" id="UP000289546"/>
    </source>
</evidence>
<dbReference type="InterPro" id="IPR051685">
    <property type="entry name" value="Ycf3/AcsC/BcsC/TPR_MFPF"/>
</dbReference>
<proteinExistence type="predicted"/>
<organism evidence="6 7">
    <name type="scientific">Bradyrhizobium nanningense</name>
    <dbReference type="NCBI Taxonomy" id="1325118"/>
    <lineage>
        <taxon>Bacteria</taxon>
        <taxon>Pseudomonadati</taxon>
        <taxon>Pseudomonadota</taxon>
        <taxon>Alphaproteobacteria</taxon>
        <taxon>Hyphomicrobiales</taxon>
        <taxon>Nitrobacteraceae</taxon>
        <taxon>Bradyrhizobium</taxon>
    </lineage>
</organism>
<feature type="transmembrane region" description="Helical" evidence="5">
    <location>
        <begin position="20"/>
        <end position="41"/>
    </location>
</feature>
<feature type="region of interest" description="Disordered" evidence="4">
    <location>
        <begin position="172"/>
        <end position="199"/>
    </location>
</feature>
<dbReference type="AlphaFoldDB" id="A0A4Q0SGQ6"/>
<dbReference type="PANTHER" id="PTHR44943">
    <property type="entry name" value="CELLULOSE SYNTHASE OPERON PROTEIN C"/>
    <property type="match status" value="1"/>
</dbReference>
<dbReference type="PROSITE" id="PS51257">
    <property type="entry name" value="PROKAR_LIPOPROTEIN"/>
    <property type="match status" value="1"/>
</dbReference>
<dbReference type="InterPro" id="IPR011990">
    <property type="entry name" value="TPR-like_helical_dom_sf"/>
</dbReference>
<keyword evidence="1" id="KW-0677">Repeat</keyword>
<evidence type="ECO:0000256" key="2">
    <source>
        <dbReference type="ARBA" id="ARBA00022803"/>
    </source>
</evidence>
<name>A0A4Q0SGQ6_9BRAD</name>
<keyword evidence="5" id="KW-0472">Membrane</keyword>
<dbReference type="Pfam" id="PF14559">
    <property type="entry name" value="TPR_19"/>
    <property type="match status" value="1"/>
</dbReference>
<accession>A0A4Q0SGQ6</accession>
<evidence type="ECO:0000256" key="4">
    <source>
        <dbReference type="SAM" id="MobiDB-lite"/>
    </source>
</evidence>
<dbReference type="PROSITE" id="PS50005">
    <property type="entry name" value="TPR"/>
    <property type="match status" value="1"/>
</dbReference>
<protein>
    <submittedName>
        <fullName evidence="6">Uncharacterized protein</fullName>
    </submittedName>
</protein>
<sequence length="199" mass="21659">MNSNGTKRPRVLCFVSPGPWSVFPAVLAIVMLTGCASLSDLSHQQWSTTDMAGAKEFDPAMRERISRALVHADEQSLRAALDQQPDDVNAAISLARALLARNSPDEALQVLNAVLLVAPGNLRALNAKGVVLDQQGRHEEAQVLYRQGLAIEPTNSMLRNNLELSTTLEGKTGSRNVNQELQTGDQKALARSRSHSQQR</sequence>
<evidence type="ECO:0000256" key="1">
    <source>
        <dbReference type="ARBA" id="ARBA00022737"/>
    </source>
</evidence>
<dbReference type="SMART" id="SM00028">
    <property type="entry name" value="TPR"/>
    <property type="match status" value="2"/>
</dbReference>
<reference evidence="6 7" key="1">
    <citation type="submission" date="2015-04" db="EMBL/GenBank/DDBJ databases">
        <title>Comparative genomics of rhizobia nodulating Arachis hypogaea in China.</title>
        <authorList>
            <person name="Li Y."/>
        </authorList>
    </citation>
    <scope>NUCLEOTIDE SEQUENCE [LARGE SCALE GENOMIC DNA]</scope>
    <source>
        <strain evidence="6 7">CCBAU 51757</strain>
    </source>
</reference>
<dbReference type="Gene3D" id="1.25.40.10">
    <property type="entry name" value="Tetratricopeptide repeat domain"/>
    <property type="match status" value="1"/>
</dbReference>
<gene>
    <name evidence="6" type="ORF">XH99_00215</name>
</gene>
<keyword evidence="7" id="KW-1185">Reference proteome</keyword>
<feature type="compositionally biased region" description="Polar residues" evidence="4">
    <location>
        <begin position="172"/>
        <end position="185"/>
    </location>
</feature>
<keyword evidence="5" id="KW-0812">Transmembrane</keyword>
<keyword evidence="5" id="KW-1133">Transmembrane helix</keyword>
<comment type="caution">
    <text evidence="6">The sequence shown here is derived from an EMBL/GenBank/DDBJ whole genome shotgun (WGS) entry which is preliminary data.</text>
</comment>
<feature type="repeat" description="TPR" evidence="3">
    <location>
        <begin position="122"/>
        <end position="155"/>
    </location>
</feature>
<evidence type="ECO:0000256" key="3">
    <source>
        <dbReference type="PROSITE-ProRule" id="PRU00339"/>
    </source>
</evidence>